<dbReference type="EMBL" id="JAMZMK010009383">
    <property type="protein sequence ID" value="KAI7736059.1"/>
    <property type="molecule type" value="Genomic_DNA"/>
</dbReference>
<accession>A0AAD5GC52</accession>
<sequence length="93" mass="10496">MCNKELPPSASLKTWVHIKLADSPREKGKPVFPNQSPPSIKFPTRDLTRLVVPPPVGPMALQCFERLYPVQGIQHPQRLQTNMTRDARKRGVA</sequence>
<comment type="caution">
    <text evidence="2">The sequence shown here is derived from an EMBL/GenBank/DDBJ whole genome shotgun (WGS) entry which is preliminary data.</text>
</comment>
<organism evidence="2 3">
    <name type="scientific">Ambrosia artemisiifolia</name>
    <name type="common">Common ragweed</name>
    <dbReference type="NCBI Taxonomy" id="4212"/>
    <lineage>
        <taxon>Eukaryota</taxon>
        <taxon>Viridiplantae</taxon>
        <taxon>Streptophyta</taxon>
        <taxon>Embryophyta</taxon>
        <taxon>Tracheophyta</taxon>
        <taxon>Spermatophyta</taxon>
        <taxon>Magnoliopsida</taxon>
        <taxon>eudicotyledons</taxon>
        <taxon>Gunneridae</taxon>
        <taxon>Pentapetalae</taxon>
        <taxon>asterids</taxon>
        <taxon>campanulids</taxon>
        <taxon>Asterales</taxon>
        <taxon>Asteraceae</taxon>
        <taxon>Asteroideae</taxon>
        <taxon>Heliantheae alliance</taxon>
        <taxon>Heliantheae</taxon>
        <taxon>Ambrosia</taxon>
    </lineage>
</organism>
<evidence type="ECO:0000256" key="1">
    <source>
        <dbReference type="SAM" id="MobiDB-lite"/>
    </source>
</evidence>
<proteinExistence type="predicted"/>
<name>A0AAD5GC52_AMBAR</name>
<evidence type="ECO:0000313" key="2">
    <source>
        <dbReference type="EMBL" id="KAI7736059.1"/>
    </source>
</evidence>
<dbReference type="AlphaFoldDB" id="A0AAD5GC52"/>
<keyword evidence="3" id="KW-1185">Reference proteome</keyword>
<dbReference type="Proteomes" id="UP001206925">
    <property type="component" value="Unassembled WGS sequence"/>
</dbReference>
<reference evidence="2" key="1">
    <citation type="submission" date="2022-06" db="EMBL/GenBank/DDBJ databases">
        <title>Uncovering the hologenomic basis of an extraordinary plant invasion.</title>
        <authorList>
            <person name="Bieker V.C."/>
            <person name="Martin M.D."/>
            <person name="Gilbert T."/>
            <person name="Hodgins K."/>
            <person name="Battlay P."/>
            <person name="Petersen B."/>
            <person name="Wilson J."/>
        </authorList>
    </citation>
    <scope>NUCLEOTIDE SEQUENCE</scope>
    <source>
        <strain evidence="2">AA19_3_7</strain>
        <tissue evidence="2">Leaf</tissue>
    </source>
</reference>
<protein>
    <submittedName>
        <fullName evidence="2">Uncharacterized protein</fullName>
    </submittedName>
</protein>
<feature type="region of interest" description="Disordered" evidence="1">
    <location>
        <begin position="23"/>
        <end position="42"/>
    </location>
</feature>
<evidence type="ECO:0000313" key="3">
    <source>
        <dbReference type="Proteomes" id="UP001206925"/>
    </source>
</evidence>
<gene>
    <name evidence="2" type="ORF">M8C21_030404</name>
</gene>